<evidence type="ECO:0000256" key="8">
    <source>
        <dbReference type="SAM" id="MobiDB-lite"/>
    </source>
</evidence>
<reference evidence="10 11" key="1">
    <citation type="journal article" date="2009" name="Nat. Biotechnol.">
        <title>Genome sequence of the recombinant protein production host Pichia pastoris.</title>
        <authorList>
            <person name="De Schutter K."/>
            <person name="Lin Y.C."/>
            <person name="Tiels P."/>
            <person name="Van Hecke A."/>
            <person name="Glinka S."/>
            <person name="Weber-Lehmann J."/>
            <person name="Rouze P."/>
            <person name="Van de Peer Y."/>
            <person name="Callewaert N."/>
        </authorList>
    </citation>
    <scope>NUCLEOTIDE SEQUENCE [LARGE SCALE GENOMIC DNA]</scope>
    <source>
        <strain evidence="11">GS115 / ATCC 20864</strain>
    </source>
</reference>
<keyword evidence="2" id="KW-0479">Metal-binding</keyword>
<dbReference type="EMBL" id="FN392322">
    <property type="protein sequence ID" value="CAY71487.1"/>
    <property type="molecule type" value="Genomic_DNA"/>
</dbReference>
<dbReference type="GO" id="GO:0048254">
    <property type="term" value="P:snoRNA localization"/>
    <property type="evidence" value="ECO:0007669"/>
    <property type="project" value="TreeGrafter"/>
</dbReference>
<keyword evidence="1" id="KW-0597">Phosphoprotein</keyword>
<organism evidence="10 11">
    <name type="scientific">Komagataella phaffii (strain GS115 / ATCC 20864)</name>
    <name type="common">Yeast</name>
    <name type="synonym">Pichia pastoris</name>
    <dbReference type="NCBI Taxonomy" id="644223"/>
    <lineage>
        <taxon>Eukaryota</taxon>
        <taxon>Fungi</taxon>
        <taxon>Dikarya</taxon>
        <taxon>Ascomycota</taxon>
        <taxon>Saccharomycotina</taxon>
        <taxon>Pichiomycetes</taxon>
        <taxon>Pichiales</taxon>
        <taxon>Pichiaceae</taxon>
        <taxon>Komagataella</taxon>
    </lineage>
</organism>
<dbReference type="Pfam" id="PF04438">
    <property type="entry name" value="zf-HIT"/>
    <property type="match status" value="1"/>
</dbReference>
<evidence type="ECO:0000256" key="4">
    <source>
        <dbReference type="ARBA" id="ARBA00022833"/>
    </source>
</evidence>
<gene>
    <name evidence="10" type="ordered locus">PAS_chr4_0256</name>
</gene>
<evidence type="ECO:0000259" key="9">
    <source>
        <dbReference type="PROSITE" id="PS51083"/>
    </source>
</evidence>
<accession>C4R7B2</accession>
<protein>
    <submittedName>
        <fullName evidence="10">Essential protein required for the accumulation of box C/D snoRNA</fullName>
    </submittedName>
</protein>
<dbReference type="HOGENOM" id="CLU_025524_0_0_1"/>
<feature type="compositionally biased region" description="Acidic residues" evidence="8">
    <location>
        <begin position="253"/>
        <end position="291"/>
    </location>
</feature>
<keyword evidence="3 7" id="KW-0863">Zinc-finger</keyword>
<feature type="region of interest" description="Disordered" evidence="8">
    <location>
        <begin position="250"/>
        <end position="346"/>
    </location>
</feature>
<keyword evidence="11" id="KW-1185">Reference proteome</keyword>
<dbReference type="PROSITE" id="PS51083">
    <property type="entry name" value="ZF_HIT"/>
    <property type="match status" value="1"/>
</dbReference>
<dbReference type="InParanoid" id="C4R7B2"/>
<dbReference type="Gene3D" id="3.30.60.190">
    <property type="match status" value="1"/>
</dbReference>
<sequence length="346" mass="39007">MEKKKEKCHMCSDKVSKYKCPVCATMTCSLACVKQHKVEMDCSGIIDYTKYISKKELNNISVNRDYNFLMKVGRELDIVKDDTNKKAYNIINGGKRNRPGNQERNKRLKENDNEEEFGMNAAPLVVKRDVNVRMLPPGMFRSNSNKSGFDKKRSCFTWTIEWILLDNEGKTINKATSFRLAENIPLGTLFPLKAFSKDLSTTDNLKFYIRDYSTIEESKKLIELDSNQMLGTLLKGKTVIEYPTIYASHFDQTESEDSDNDSDTSSDSSTDDSDSSDSSNDSDNDDPAQDDISEKDTSNISCNNSDPESPPEESSTQQLQDIPTTDSNTLTKNCLEETQICPPTGP</sequence>
<dbReference type="RefSeq" id="XP_002493666.1">
    <property type="nucleotide sequence ID" value="XM_002493621.1"/>
</dbReference>
<dbReference type="PANTHER" id="PTHR13483">
    <property type="entry name" value="BOX C_D SNORNA PROTEIN 1-RELATED"/>
    <property type="match status" value="1"/>
</dbReference>
<feature type="domain" description="HIT-type" evidence="9">
    <location>
        <begin position="8"/>
        <end position="42"/>
    </location>
</feature>
<dbReference type="InterPro" id="IPR057721">
    <property type="entry name" value="BCD1_alpha/beta"/>
</dbReference>
<dbReference type="GO" id="GO:0070761">
    <property type="term" value="C:pre-snoRNP complex"/>
    <property type="evidence" value="ECO:0007669"/>
    <property type="project" value="TreeGrafter"/>
</dbReference>
<evidence type="ECO:0000256" key="2">
    <source>
        <dbReference type="ARBA" id="ARBA00022723"/>
    </source>
</evidence>
<dbReference type="OrthoDB" id="272357at2759"/>
<evidence type="ECO:0000256" key="3">
    <source>
        <dbReference type="ARBA" id="ARBA00022771"/>
    </source>
</evidence>
<evidence type="ECO:0000256" key="7">
    <source>
        <dbReference type="PROSITE-ProRule" id="PRU00453"/>
    </source>
</evidence>
<evidence type="ECO:0000256" key="5">
    <source>
        <dbReference type="ARBA" id="ARBA00049598"/>
    </source>
</evidence>
<dbReference type="FunCoup" id="C4R7B2">
    <property type="interactions" value="117"/>
</dbReference>
<dbReference type="GeneID" id="8200925"/>
<evidence type="ECO:0000256" key="1">
    <source>
        <dbReference type="ARBA" id="ARBA00022553"/>
    </source>
</evidence>
<feature type="compositionally biased region" description="Polar residues" evidence="8">
    <location>
        <begin position="316"/>
        <end position="332"/>
    </location>
</feature>
<dbReference type="Pfam" id="PF25790">
    <property type="entry name" value="BCD1"/>
    <property type="match status" value="1"/>
</dbReference>
<dbReference type="KEGG" id="ppa:PAS_chr4_0256"/>
<dbReference type="GO" id="GO:0008270">
    <property type="term" value="F:zinc ion binding"/>
    <property type="evidence" value="ECO:0007669"/>
    <property type="project" value="UniProtKB-UniRule"/>
</dbReference>
<dbReference type="GO" id="GO:0000463">
    <property type="term" value="P:maturation of LSU-rRNA from tricistronic rRNA transcript (SSU-rRNA, 5.8S rRNA, LSU-rRNA)"/>
    <property type="evidence" value="ECO:0007669"/>
    <property type="project" value="TreeGrafter"/>
</dbReference>
<dbReference type="AlphaFoldDB" id="C4R7B2"/>
<keyword evidence="4" id="KW-0862">Zinc</keyword>
<dbReference type="GO" id="GO:0005634">
    <property type="term" value="C:nucleus"/>
    <property type="evidence" value="ECO:0007669"/>
    <property type="project" value="TreeGrafter"/>
</dbReference>
<dbReference type="OMA" id="YWRVEWL"/>
<dbReference type="InterPro" id="IPR051639">
    <property type="entry name" value="BCD1"/>
</dbReference>
<dbReference type="PANTHER" id="PTHR13483:SF3">
    <property type="entry name" value="BOX C_D SNORNA PROTEIN 1"/>
    <property type="match status" value="1"/>
</dbReference>
<name>C4R7B2_KOMPG</name>
<comment type="similarity">
    <text evidence="6">Belongs to the BCD1 family.</text>
</comment>
<dbReference type="GO" id="GO:0000492">
    <property type="term" value="P:box C/D snoRNP assembly"/>
    <property type="evidence" value="ECO:0007669"/>
    <property type="project" value="TreeGrafter"/>
</dbReference>
<dbReference type="eggNOG" id="KOG2858">
    <property type="taxonomic scope" value="Eukaryota"/>
</dbReference>
<dbReference type="SUPFAM" id="SSF144232">
    <property type="entry name" value="HIT/MYND zinc finger-like"/>
    <property type="match status" value="1"/>
</dbReference>
<dbReference type="CDD" id="cd23023">
    <property type="entry name" value="zf-HIT_BCD1"/>
    <property type="match status" value="1"/>
</dbReference>
<dbReference type="Proteomes" id="UP000000314">
    <property type="component" value="Chromosome 4"/>
</dbReference>
<dbReference type="STRING" id="644223.C4R7B2"/>
<evidence type="ECO:0000313" key="11">
    <source>
        <dbReference type="Proteomes" id="UP000000314"/>
    </source>
</evidence>
<feature type="region of interest" description="Disordered" evidence="8">
    <location>
        <begin position="91"/>
        <end position="113"/>
    </location>
</feature>
<feature type="compositionally biased region" description="Basic and acidic residues" evidence="8">
    <location>
        <begin position="101"/>
        <end position="111"/>
    </location>
</feature>
<dbReference type="InterPro" id="IPR007529">
    <property type="entry name" value="Znf_HIT"/>
</dbReference>
<evidence type="ECO:0000256" key="6">
    <source>
        <dbReference type="ARBA" id="ARBA00049654"/>
    </source>
</evidence>
<evidence type="ECO:0000313" key="10">
    <source>
        <dbReference type="EMBL" id="CAY71487.1"/>
    </source>
</evidence>
<dbReference type="SMR" id="C4R7B2"/>
<proteinExistence type="inferred from homology"/>
<comment type="function">
    <text evidence="5">Required for box C/D snoRNAs accumulation involved in snoRNA processing, snoRNA transport to the nucleolus and ribosome biogenesis.</text>
</comment>